<dbReference type="KEGG" id="dov:DSCO28_52860"/>
<organism evidence="2 3">
    <name type="scientific">Desulfosarcina ovata subsp. sediminis</name>
    <dbReference type="NCBI Taxonomy" id="885957"/>
    <lineage>
        <taxon>Bacteria</taxon>
        <taxon>Pseudomonadati</taxon>
        <taxon>Thermodesulfobacteriota</taxon>
        <taxon>Desulfobacteria</taxon>
        <taxon>Desulfobacterales</taxon>
        <taxon>Desulfosarcinaceae</taxon>
        <taxon>Desulfosarcina</taxon>
    </lineage>
</organism>
<dbReference type="EMBL" id="AP021876">
    <property type="protein sequence ID" value="BBO84720.1"/>
    <property type="molecule type" value="Genomic_DNA"/>
</dbReference>
<evidence type="ECO:0008006" key="4">
    <source>
        <dbReference type="Google" id="ProtNLM"/>
    </source>
</evidence>
<proteinExistence type="predicted"/>
<keyword evidence="1" id="KW-0175">Coiled coil</keyword>
<reference evidence="2 3" key="1">
    <citation type="submission" date="2019-11" db="EMBL/GenBank/DDBJ databases">
        <title>Comparative genomics of hydrocarbon-degrading Desulfosarcina strains.</title>
        <authorList>
            <person name="Watanabe M."/>
            <person name="Kojima H."/>
            <person name="Fukui M."/>
        </authorList>
    </citation>
    <scope>NUCLEOTIDE SEQUENCE [LARGE SCALE GENOMIC DNA]</scope>
    <source>
        <strain evidence="2 3">28bB2T</strain>
    </source>
</reference>
<evidence type="ECO:0000313" key="2">
    <source>
        <dbReference type="EMBL" id="BBO84720.1"/>
    </source>
</evidence>
<gene>
    <name evidence="2" type="ORF">DSCO28_52860</name>
</gene>
<feature type="coiled-coil region" evidence="1">
    <location>
        <begin position="157"/>
        <end position="218"/>
    </location>
</feature>
<sequence length="224" mass="25091">MTTPSRTDRLPLLILLIFVAMLTGCASVFQDLDDQIHRRQFRSDHEAFDQILAIYDNGDVETALARFETLASTSASPRIARKARLGEICCRLILAETPAEYTAEIGHWQQFIDSMSETREALDPVLIDALVLRMIPKHLLQALMIPPSKASTTAPTSAESCMEIEKLKAELAVLKKKSEQTAELQRQLDDVMVENQSLKEKIKALEAIDQNIQKKKTEISAPSE</sequence>
<protein>
    <recommendedName>
        <fullName evidence="4">Lipoprotein</fullName>
    </recommendedName>
</protein>
<dbReference type="Proteomes" id="UP000425960">
    <property type="component" value="Chromosome"/>
</dbReference>
<accession>A0A5K7ZX82</accession>
<evidence type="ECO:0000256" key="1">
    <source>
        <dbReference type="SAM" id="Coils"/>
    </source>
</evidence>
<dbReference type="AlphaFoldDB" id="A0A5K7ZX82"/>
<evidence type="ECO:0000313" key="3">
    <source>
        <dbReference type="Proteomes" id="UP000425960"/>
    </source>
</evidence>
<name>A0A5K7ZX82_9BACT</name>
<dbReference type="PROSITE" id="PS51257">
    <property type="entry name" value="PROKAR_LIPOPROTEIN"/>
    <property type="match status" value="1"/>
</dbReference>